<dbReference type="AlphaFoldDB" id="A0AAV7X580"/>
<dbReference type="EMBL" id="JAPTSV010000875">
    <property type="protein sequence ID" value="KAJ1518826.1"/>
    <property type="molecule type" value="Genomic_DNA"/>
</dbReference>
<reference evidence="2" key="1">
    <citation type="submission" date="2022-12" db="EMBL/GenBank/DDBJ databases">
        <title>Chromosome-level genome assembly of the bean flower thrips Megalurothrips usitatus.</title>
        <authorList>
            <person name="Ma L."/>
            <person name="Liu Q."/>
            <person name="Li H."/>
            <person name="Cai W."/>
        </authorList>
    </citation>
    <scope>NUCLEOTIDE SEQUENCE</scope>
    <source>
        <strain evidence="2">Cailab_2022a</strain>
    </source>
</reference>
<proteinExistence type="predicted"/>
<organism evidence="2 3">
    <name type="scientific">Megalurothrips usitatus</name>
    <name type="common">bean blossom thrips</name>
    <dbReference type="NCBI Taxonomy" id="439358"/>
    <lineage>
        <taxon>Eukaryota</taxon>
        <taxon>Metazoa</taxon>
        <taxon>Ecdysozoa</taxon>
        <taxon>Arthropoda</taxon>
        <taxon>Hexapoda</taxon>
        <taxon>Insecta</taxon>
        <taxon>Pterygota</taxon>
        <taxon>Neoptera</taxon>
        <taxon>Paraneoptera</taxon>
        <taxon>Thysanoptera</taxon>
        <taxon>Terebrantia</taxon>
        <taxon>Thripoidea</taxon>
        <taxon>Thripidae</taxon>
        <taxon>Megalurothrips</taxon>
    </lineage>
</organism>
<gene>
    <name evidence="2" type="ORF">ONE63_011558</name>
</gene>
<sequence>MEESNVQFIMLNETSYQICAEALLPVQNEISEFNPSSDETGVQQGPLLNVVSCATSSSNNSRTKSGVTEVPRPASKKNKHHTKNCAAISCSGSGTKKYFTFPSVVVNNTINQNNLER</sequence>
<dbReference type="Proteomes" id="UP001075354">
    <property type="component" value="Unassembled WGS sequence"/>
</dbReference>
<comment type="caution">
    <text evidence="2">The sequence shown here is derived from an EMBL/GenBank/DDBJ whole genome shotgun (WGS) entry which is preliminary data.</text>
</comment>
<feature type="region of interest" description="Disordered" evidence="1">
    <location>
        <begin position="54"/>
        <end position="81"/>
    </location>
</feature>
<evidence type="ECO:0000313" key="2">
    <source>
        <dbReference type="EMBL" id="KAJ1518826.1"/>
    </source>
</evidence>
<evidence type="ECO:0000256" key="1">
    <source>
        <dbReference type="SAM" id="MobiDB-lite"/>
    </source>
</evidence>
<protein>
    <submittedName>
        <fullName evidence="2">Uncharacterized protein</fullName>
    </submittedName>
</protein>
<accession>A0AAV7X580</accession>
<keyword evidence="3" id="KW-1185">Reference proteome</keyword>
<feature type="compositionally biased region" description="Polar residues" evidence="1">
    <location>
        <begin position="54"/>
        <end position="66"/>
    </location>
</feature>
<name>A0AAV7X580_9NEOP</name>
<evidence type="ECO:0000313" key="3">
    <source>
        <dbReference type="Proteomes" id="UP001075354"/>
    </source>
</evidence>